<protein>
    <submittedName>
        <fullName evidence="2">Uncharacterized protein</fullName>
    </submittedName>
</protein>
<sequence>MFLDLPGVRLVVVLSGLWFRLAAGGPFLYGLWAGAAGGRIVVTITWVSVSVAVAVAVSVFVAVGVAVSVAVVIARGVV</sequence>
<name>A0ABN6R9S4_STRNI</name>
<evidence type="ECO:0000313" key="2">
    <source>
        <dbReference type="EMBL" id="BDM73835.1"/>
    </source>
</evidence>
<keyword evidence="3" id="KW-1185">Reference proteome</keyword>
<feature type="transmembrane region" description="Helical" evidence="1">
    <location>
        <begin position="40"/>
        <end position="73"/>
    </location>
</feature>
<reference evidence="2" key="1">
    <citation type="submission" date="2022-06" db="EMBL/GenBank/DDBJ databases">
        <title>Complete genome sequence of Streptomyces nigrescens HEK616.</title>
        <authorList>
            <person name="Asamizu S."/>
            <person name="Onaka H."/>
        </authorList>
    </citation>
    <scope>NUCLEOTIDE SEQUENCE</scope>
    <source>
        <strain evidence="2">HEK616</strain>
    </source>
</reference>
<keyword evidence="1" id="KW-1133">Transmembrane helix</keyword>
<gene>
    <name evidence="2" type="ORF">HEK616_73220</name>
</gene>
<dbReference type="Proteomes" id="UP001059597">
    <property type="component" value="Chromosome"/>
</dbReference>
<dbReference type="RefSeq" id="WP_261956991.1">
    <property type="nucleotide sequence ID" value="NZ_AP026073.1"/>
</dbReference>
<keyword evidence="1" id="KW-0812">Transmembrane</keyword>
<proteinExistence type="predicted"/>
<dbReference type="EMBL" id="AP026073">
    <property type="protein sequence ID" value="BDM73835.1"/>
    <property type="molecule type" value="Genomic_DNA"/>
</dbReference>
<evidence type="ECO:0000256" key="1">
    <source>
        <dbReference type="SAM" id="Phobius"/>
    </source>
</evidence>
<keyword evidence="1" id="KW-0472">Membrane</keyword>
<accession>A0ABN6R9S4</accession>
<evidence type="ECO:0000313" key="3">
    <source>
        <dbReference type="Proteomes" id="UP001059597"/>
    </source>
</evidence>
<organism evidence="2 3">
    <name type="scientific">Streptomyces nigrescens</name>
    <dbReference type="NCBI Taxonomy" id="1920"/>
    <lineage>
        <taxon>Bacteria</taxon>
        <taxon>Bacillati</taxon>
        <taxon>Actinomycetota</taxon>
        <taxon>Actinomycetes</taxon>
        <taxon>Kitasatosporales</taxon>
        <taxon>Streptomycetaceae</taxon>
        <taxon>Streptomyces</taxon>
    </lineage>
</organism>